<accession>A0A6N7L463</accession>
<comment type="caution">
    <text evidence="7">The sequence shown here is derived from an EMBL/GenBank/DDBJ whole genome shotgun (WGS) entry which is preliminary data.</text>
</comment>
<feature type="transmembrane region" description="Helical" evidence="6">
    <location>
        <begin position="203"/>
        <end position="224"/>
    </location>
</feature>
<reference evidence="7 8" key="1">
    <citation type="submission" date="2019-09" db="EMBL/GenBank/DDBJ databases">
        <title>Genome Sequences of Streptomyces kaniharaensis ATCC 21070.</title>
        <authorList>
            <person name="Zhu W."/>
            <person name="De Crecy-Lagard V."/>
            <person name="Richards N.G."/>
        </authorList>
    </citation>
    <scope>NUCLEOTIDE SEQUENCE [LARGE SCALE GENOMIC DNA]</scope>
    <source>
        <strain evidence="7 8">SF-557</strain>
    </source>
</reference>
<feature type="transmembrane region" description="Helical" evidence="6">
    <location>
        <begin position="132"/>
        <end position="153"/>
    </location>
</feature>
<dbReference type="Pfam" id="PF03631">
    <property type="entry name" value="Virul_fac_BrkB"/>
    <property type="match status" value="1"/>
</dbReference>
<feature type="transmembrane region" description="Helical" evidence="6">
    <location>
        <begin position="106"/>
        <end position="126"/>
    </location>
</feature>
<keyword evidence="5 6" id="KW-0472">Membrane</keyword>
<protein>
    <recommendedName>
        <fullName evidence="9">YihY/virulence factor BrkB family protein</fullName>
    </recommendedName>
</protein>
<dbReference type="InterPro" id="IPR017039">
    <property type="entry name" value="Virul_fac_BrkB"/>
</dbReference>
<dbReference type="Proteomes" id="UP000450000">
    <property type="component" value="Unassembled WGS sequence"/>
</dbReference>
<dbReference type="EMBL" id="WBOF01000003">
    <property type="protein sequence ID" value="MQS16683.1"/>
    <property type="molecule type" value="Genomic_DNA"/>
</dbReference>
<organism evidence="7 8">
    <name type="scientific">Streptomyces kaniharaensis</name>
    <dbReference type="NCBI Taxonomy" id="212423"/>
    <lineage>
        <taxon>Bacteria</taxon>
        <taxon>Bacillati</taxon>
        <taxon>Actinomycetota</taxon>
        <taxon>Actinomycetes</taxon>
        <taxon>Kitasatosporales</taxon>
        <taxon>Streptomycetaceae</taxon>
        <taxon>Streptomyces</taxon>
    </lineage>
</organism>
<evidence type="ECO:0000256" key="4">
    <source>
        <dbReference type="ARBA" id="ARBA00022989"/>
    </source>
</evidence>
<sequence length="280" mass="30078">MGFDRSTALASSAFTALIPLALLVTSILGRSRDLAGQIISRYGLTGGGADAVRALFSVTSGQDSGLSVFGSLFLLVSALSFARAAQRLFEQSWELTPLSVRNTANGLIWLLALAAYAITAGLLHSLLDGGRLGLAAAACQLPLTAVFLVWSGWMLTARRVARRDLIPFAVLAALLSALYSLAAGRYLPRLFDSYATRYGTLGAVFALITALFGAMLTVVGSCAVGREVHDELDRIAQGQVPPEDEIRQEWTNVVDQARQRWQTARSELTRRRQAHGGDPR</sequence>
<keyword evidence="2" id="KW-1003">Cell membrane</keyword>
<proteinExistence type="predicted"/>
<evidence type="ECO:0000256" key="5">
    <source>
        <dbReference type="ARBA" id="ARBA00023136"/>
    </source>
</evidence>
<evidence type="ECO:0000256" key="3">
    <source>
        <dbReference type="ARBA" id="ARBA00022692"/>
    </source>
</evidence>
<keyword evidence="4 6" id="KW-1133">Transmembrane helix</keyword>
<dbReference type="GO" id="GO:0005886">
    <property type="term" value="C:plasma membrane"/>
    <property type="evidence" value="ECO:0007669"/>
    <property type="project" value="UniProtKB-SubCell"/>
</dbReference>
<name>A0A6N7L463_9ACTN</name>
<keyword evidence="3 6" id="KW-0812">Transmembrane</keyword>
<feature type="transmembrane region" description="Helical" evidence="6">
    <location>
        <begin position="165"/>
        <end position="183"/>
    </location>
</feature>
<keyword evidence="8" id="KW-1185">Reference proteome</keyword>
<evidence type="ECO:0000256" key="6">
    <source>
        <dbReference type="SAM" id="Phobius"/>
    </source>
</evidence>
<evidence type="ECO:0008006" key="9">
    <source>
        <dbReference type="Google" id="ProtNLM"/>
    </source>
</evidence>
<evidence type="ECO:0000313" key="8">
    <source>
        <dbReference type="Proteomes" id="UP000450000"/>
    </source>
</evidence>
<evidence type="ECO:0000256" key="2">
    <source>
        <dbReference type="ARBA" id="ARBA00022475"/>
    </source>
</evidence>
<evidence type="ECO:0000313" key="7">
    <source>
        <dbReference type="EMBL" id="MQS16683.1"/>
    </source>
</evidence>
<feature type="transmembrane region" description="Helical" evidence="6">
    <location>
        <begin position="65"/>
        <end position="85"/>
    </location>
</feature>
<dbReference type="AlphaFoldDB" id="A0A6N7L463"/>
<evidence type="ECO:0000256" key="1">
    <source>
        <dbReference type="ARBA" id="ARBA00004651"/>
    </source>
</evidence>
<comment type="subcellular location">
    <subcellularLocation>
        <location evidence="1">Cell membrane</location>
        <topology evidence="1">Multi-pass membrane protein</topology>
    </subcellularLocation>
</comment>
<gene>
    <name evidence="7" type="ORF">F7Q99_31970</name>
</gene>